<keyword evidence="1" id="KW-0805">Transcription regulation</keyword>
<keyword evidence="2" id="KW-0238">DNA-binding</keyword>
<accession>A0A7T6Z1T5</accession>
<dbReference type="Proteomes" id="UP000595823">
    <property type="component" value="Chromosome"/>
</dbReference>
<name>A0A7T6Z1T5_9BACI</name>
<dbReference type="AlphaFoldDB" id="A0A7T6Z1T5"/>
<dbReference type="InterPro" id="IPR036390">
    <property type="entry name" value="WH_DNA-bd_sf"/>
</dbReference>
<dbReference type="CDD" id="cd00090">
    <property type="entry name" value="HTH_ARSR"/>
    <property type="match status" value="1"/>
</dbReference>
<keyword evidence="3" id="KW-0804">Transcription</keyword>
<dbReference type="PANTHER" id="PTHR33154">
    <property type="entry name" value="TRANSCRIPTIONAL REGULATOR, ARSR FAMILY"/>
    <property type="match status" value="1"/>
</dbReference>
<proteinExistence type="predicted"/>
<dbReference type="InterPro" id="IPR051081">
    <property type="entry name" value="HTH_MetalResp_TranReg"/>
</dbReference>
<evidence type="ECO:0000313" key="5">
    <source>
        <dbReference type="EMBL" id="QQK75418.1"/>
    </source>
</evidence>
<dbReference type="Gene3D" id="1.10.10.10">
    <property type="entry name" value="Winged helix-like DNA-binding domain superfamily/Winged helix DNA-binding domain"/>
    <property type="match status" value="1"/>
</dbReference>
<evidence type="ECO:0000256" key="2">
    <source>
        <dbReference type="ARBA" id="ARBA00023125"/>
    </source>
</evidence>
<dbReference type="GO" id="GO:0003700">
    <property type="term" value="F:DNA-binding transcription factor activity"/>
    <property type="evidence" value="ECO:0007669"/>
    <property type="project" value="InterPro"/>
</dbReference>
<dbReference type="SUPFAM" id="SSF46785">
    <property type="entry name" value="Winged helix' DNA-binding domain"/>
    <property type="match status" value="1"/>
</dbReference>
<protein>
    <submittedName>
        <fullName evidence="5">Metalloregulator ArsR/SmtB family transcription factor</fullName>
    </submittedName>
</protein>
<evidence type="ECO:0000313" key="6">
    <source>
        <dbReference type="Proteomes" id="UP000595823"/>
    </source>
</evidence>
<dbReference type="SMART" id="SM00418">
    <property type="entry name" value="HTH_ARSR"/>
    <property type="match status" value="1"/>
</dbReference>
<dbReference type="InterPro" id="IPR001845">
    <property type="entry name" value="HTH_ArsR_DNA-bd_dom"/>
</dbReference>
<dbReference type="EMBL" id="CP054705">
    <property type="protein sequence ID" value="QQK75418.1"/>
    <property type="molecule type" value="Genomic_DNA"/>
</dbReference>
<gene>
    <name evidence="5" type="ORF">HUG15_07370</name>
</gene>
<dbReference type="GO" id="GO:0003677">
    <property type="term" value="F:DNA binding"/>
    <property type="evidence" value="ECO:0007669"/>
    <property type="project" value="UniProtKB-KW"/>
</dbReference>
<feature type="domain" description="HTH arsR-type" evidence="4">
    <location>
        <begin position="16"/>
        <end position="111"/>
    </location>
</feature>
<evidence type="ECO:0000256" key="3">
    <source>
        <dbReference type="ARBA" id="ARBA00023163"/>
    </source>
</evidence>
<dbReference type="PRINTS" id="PR00778">
    <property type="entry name" value="HTHARSR"/>
</dbReference>
<dbReference type="InterPro" id="IPR036388">
    <property type="entry name" value="WH-like_DNA-bd_sf"/>
</dbReference>
<dbReference type="PANTHER" id="PTHR33154:SF18">
    <property type="entry name" value="ARSENICAL RESISTANCE OPERON REPRESSOR"/>
    <property type="match status" value="1"/>
</dbReference>
<evidence type="ECO:0000259" key="4">
    <source>
        <dbReference type="PROSITE" id="PS50987"/>
    </source>
</evidence>
<dbReference type="NCBIfam" id="NF033788">
    <property type="entry name" value="HTH_metalloreg"/>
    <property type="match status" value="1"/>
</dbReference>
<dbReference type="InterPro" id="IPR011991">
    <property type="entry name" value="ArsR-like_HTH"/>
</dbReference>
<dbReference type="Pfam" id="PF01022">
    <property type="entry name" value="HTH_5"/>
    <property type="match status" value="1"/>
</dbReference>
<sequence>MKGVDDLDVVSPVDELSINTLEKYEHTFKALADKKRLHLLHLLSRRGKTCVCHLTEELDMSQSKLSYHLKILMDANLLVRETKGTWSYYEINEVEMDRVLSDELCCVFKPGFNKC</sequence>
<keyword evidence="6" id="KW-1185">Reference proteome</keyword>
<organism evidence="5 6">
    <name type="scientific">Salicibibacter cibarius</name>
    <dbReference type="NCBI Taxonomy" id="2743000"/>
    <lineage>
        <taxon>Bacteria</taxon>
        <taxon>Bacillati</taxon>
        <taxon>Bacillota</taxon>
        <taxon>Bacilli</taxon>
        <taxon>Bacillales</taxon>
        <taxon>Bacillaceae</taxon>
        <taxon>Salicibibacter</taxon>
    </lineage>
</organism>
<evidence type="ECO:0000256" key="1">
    <source>
        <dbReference type="ARBA" id="ARBA00023015"/>
    </source>
</evidence>
<reference evidence="5 6" key="1">
    <citation type="submission" date="2020-06" db="EMBL/GenBank/DDBJ databases">
        <title>Genomic analysis of Salicibibacter sp. NKC5-3.</title>
        <authorList>
            <person name="Oh Y.J."/>
        </authorList>
    </citation>
    <scope>NUCLEOTIDE SEQUENCE [LARGE SCALE GENOMIC DNA]</scope>
    <source>
        <strain evidence="5 6">NKC5-3</strain>
    </source>
</reference>
<dbReference type="PROSITE" id="PS50987">
    <property type="entry name" value="HTH_ARSR_2"/>
    <property type="match status" value="1"/>
</dbReference>
<dbReference type="KEGG" id="scia:HUG15_07370"/>